<comment type="caution">
    <text evidence="6">The sequence shown here is derived from an EMBL/GenBank/DDBJ whole genome shotgun (WGS) entry which is preliminary data.</text>
</comment>
<feature type="compositionally biased region" description="Polar residues" evidence="3">
    <location>
        <begin position="461"/>
        <end position="471"/>
    </location>
</feature>
<proteinExistence type="predicted"/>
<feature type="compositionally biased region" description="Low complexity" evidence="3">
    <location>
        <begin position="406"/>
        <end position="422"/>
    </location>
</feature>
<organism evidence="6 7">
    <name type="scientific">Batillaria attramentaria</name>
    <dbReference type="NCBI Taxonomy" id="370345"/>
    <lineage>
        <taxon>Eukaryota</taxon>
        <taxon>Metazoa</taxon>
        <taxon>Spiralia</taxon>
        <taxon>Lophotrochozoa</taxon>
        <taxon>Mollusca</taxon>
        <taxon>Gastropoda</taxon>
        <taxon>Caenogastropoda</taxon>
        <taxon>Sorbeoconcha</taxon>
        <taxon>Cerithioidea</taxon>
        <taxon>Batillariidae</taxon>
        <taxon>Batillaria</taxon>
    </lineage>
</organism>
<dbReference type="PROSITE" id="PS50033">
    <property type="entry name" value="UBX"/>
    <property type="match status" value="1"/>
</dbReference>
<feature type="compositionally biased region" description="Basic and acidic residues" evidence="3">
    <location>
        <begin position="215"/>
        <end position="232"/>
    </location>
</feature>
<keyword evidence="7" id="KW-1185">Reference proteome</keyword>
<dbReference type="SMART" id="SM00166">
    <property type="entry name" value="UBX"/>
    <property type="match status" value="1"/>
</dbReference>
<evidence type="ECO:0000256" key="1">
    <source>
        <dbReference type="ARBA" id="ARBA00023157"/>
    </source>
</evidence>
<dbReference type="CDD" id="cd16117">
    <property type="entry name" value="UBX_UBXN4"/>
    <property type="match status" value="1"/>
</dbReference>
<dbReference type="Gene3D" id="3.10.20.90">
    <property type="entry name" value="Phosphatidylinositol 3-kinase Catalytic Subunit, Chain A, domain 1"/>
    <property type="match status" value="1"/>
</dbReference>
<dbReference type="PROSITE" id="PS00615">
    <property type="entry name" value="C_TYPE_LECTIN_1"/>
    <property type="match status" value="1"/>
</dbReference>
<feature type="region of interest" description="Disordered" evidence="3">
    <location>
        <begin position="215"/>
        <end position="255"/>
    </location>
</feature>
<evidence type="ECO:0000256" key="2">
    <source>
        <dbReference type="ARBA" id="ARBA00040925"/>
    </source>
</evidence>
<dbReference type="SUPFAM" id="SSF56436">
    <property type="entry name" value="C-type lectin-like"/>
    <property type="match status" value="1"/>
</dbReference>
<dbReference type="InterPro" id="IPR001012">
    <property type="entry name" value="UBX_dom"/>
</dbReference>
<feature type="domain" description="C-type lectin" evidence="5">
    <location>
        <begin position="1"/>
        <end position="66"/>
    </location>
</feature>
<feature type="compositionally biased region" description="Basic and acidic residues" evidence="3">
    <location>
        <begin position="241"/>
        <end position="255"/>
    </location>
</feature>
<feature type="region of interest" description="Disordered" evidence="3">
    <location>
        <begin position="406"/>
        <end position="471"/>
    </location>
</feature>
<evidence type="ECO:0000256" key="3">
    <source>
        <dbReference type="SAM" id="MobiDB-lite"/>
    </source>
</evidence>
<evidence type="ECO:0000259" key="4">
    <source>
        <dbReference type="PROSITE" id="PS50033"/>
    </source>
</evidence>
<evidence type="ECO:0000313" key="7">
    <source>
        <dbReference type="Proteomes" id="UP001519460"/>
    </source>
</evidence>
<gene>
    <name evidence="6" type="ORF">BaRGS_00027805</name>
</gene>
<protein>
    <recommendedName>
        <fullName evidence="2">UBX domain-containing protein 4</fullName>
    </recommendedName>
</protein>
<dbReference type="Pfam" id="PF00789">
    <property type="entry name" value="UBX"/>
    <property type="match status" value="1"/>
</dbReference>
<dbReference type="EMBL" id="JACVVK020000270">
    <property type="protein sequence ID" value="KAK7480990.1"/>
    <property type="molecule type" value="Genomic_DNA"/>
</dbReference>
<dbReference type="CDD" id="cd00037">
    <property type="entry name" value="CLECT"/>
    <property type="match status" value="1"/>
</dbReference>
<evidence type="ECO:0000313" key="6">
    <source>
        <dbReference type="EMBL" id="KAK7480990.1"/>
    </source>
</evidence>
<dbReference type="Proteomes" id="UP001519460">
    <property type="component" value="Unassembled WGS sequence"/>
</dbReference>
<dbReference type="PANTHER" id="PTHR46424:SF1">
    <property type="entry name" value="UBX DOMAIN-CONTAINING PROTEIN 4"/>
    <property type="match status" value="1"/>
</dbReference>
<dbReference type="InterPro" id="IPR016187">
    <property type="entry name" value="CTDL_fold"/>
</dbReference>
<reference evidence="6 7" key="1">
    <citation type="journal article" date="2023" name="Sci. Data">
        <title>Genome assembly of the Korean intertidal mud-creeper Batillaria attramentaria.</title>
        <authorList>
            <person name="Patra A.K."/>
            <person name="Ho P.T."/>
            <person name="Jun S."/>
            <person name="Lee S.J."/>
            <person name="Kim Y."/>
            <person name="Won Y.J."/>
        </authorList>
    </citation>
    <scope>NUCLEOTIDE SEQUENCE [LARGE SCALE GENOMIC DNA]</scope>
    <source>
        <strain evidence="6">Wonlab-2016</strain>
    </source>
</reference>
<name>A0ABD0K1Z7_9CAEN</name>
<accession>A0ABD0K1Z7</accession>
<dbReference type="Gene3D" id="3.10.100.10">
    <property type="entry name" value="Mannose-Binding Protein A, subunit A"/>
    <property type="match status" value="1"/>
</dbReference>
<dbReference type="InterPro" id="IPR001304">
    <property type="entry name" value="C-type_lectin-like"/>
</dbReference>
<dbReference type="InterPro" id="IPR029071">
    <property type="entry name" value="Ubiquitin-like_domsf"/>
</dbReference>
<dbReference type="InterPro" id="IPR016186">
    <property type="entry name" value="C-type_lectin-like/link_sf"/>
</dbReference>
<evidence type="ECO:0000259" key="5">
    <source>
        <dbReference type="PROSITE" id="PS50041"/>
    </source>
</evidence>
<feature type="domain" description="UBX" evidence="4">
    <location>
        <begin position="285"/>
        <end position="361"/>
    </location>
</feature>
<dbReference type="Pfam" id="PF00059">
    <property type="entry name" value="Lectin_C"/>
    <property type="match status" value="1"/>
</dbReference>
<dbReference type="SUPFAM" id="SSF54236">
    <property type="entry name" value="Ubiquitin-like"/>
    <property type="match status" value="1"/>
</dbReference>
<dbReference type="AlphaFoldDB" id="A0ABD0K1Z7"/>
<dbReference type="PROSITE" id="PS50041">
    <property type="entry name" value="C_TYPE_LECTIN_2"/>
    <property type="match status" value="1"/>
</dbReference>
<dbReference type="InterPro" id="IPR018378">
    <property type="entry name" value="C-type_lectin_CS"/>
</dbReference>
<sequence length="471" mass="52323">MWLGGTDITASRQWEWMNGESMEGFTDWGPGLPDHSGSEDCLEFESEFGNHWNDDYCDELNYFICERPETVRKKHVVQRETKLYLLFAVSAISDGMEWFGGNISEAIQSSKEKGSVFVVYVTGDDDMTKEMDKCWDDTQVSQLCKKEAVVAIKIKHNSPDPVVVVPASFFIGNNGVPLEIVGGNTNLDDFREKVKAALEVGAKEMIEQKKMEKMQKAAEEERQKEVERRKLGQDVQQLKKVQHEREAERQARFHKEKAERKQQMEEAKKAKLLEQQRAAAEAEARRSAIARIQFRLPDGTSVSNQFESTESLQAAHNFIAQRLGESSVTLSTAYPRRTFTEAEMTSSFMDLQLAPTAVLIVVPSGGFSLGGSRSGGGGLLSMLLAPLMLVWNFIMSFFSTAPSIANNSNTSASTSRSSTSAAGGDRARPTATKRPAAGGSSRQDGNIRRLRNAQDDDDETATWNGNSTQQM</sequence>
<keyword evidence="1" id="KW-1015">Disulfide bond</keyword>
<dbReference type="PANTHER" id="PTHR46424">
    <property type="entry name" value="UBX DOMAIN-CONTAINING PROTEIN 4"/>
    <property type="match status" value="1"/>
</dbReference>